<dbReference type="InterPro" id="IPR036527">
    <property type="entry name" value="SCP2_sterol-bd_dom_sf"/>
</dbReference>
<dbReference type="InterPro" id="IPR034660">
    <property type="entry name" value="DinB/YfiT-like"/>
</dbReference>
<protein>
    <recommendedName>
        <fullName evidence="5">Maleylpyruvate isomerase family mycothiol-dependent enzyme</fullName>
    </recommendedName>
</protein>
<name>A0AA35R7X6_GEOBA</name>
<dbReference type="NCBIfam" id="TIGR03083">
    <property type="entry name" value="maleylpyruvate isomerase family mycothiol-dependent enzyme"/>
    <property type="match status" value="1"/>
</dbReference>
<reference evidence="3" key="1">
    <citation type="submission" date="2023-03" db="EMBL/GenBank/DDBJ databases">
        <authorList>
            <person name="Steffen K."/>
            <person name="Cardenas P."/>
        </authorList>
    </citation>
    <scope>NUCLEOTIDE SEQUENCE</scope>
</reference>
<evidence type="ECO:0008006" key="5">
    <source>
        <dbReference type="Google" id="ProtNLM"/>
    </source>
</evidence>
<dbReference type="Proteomes" id="UP001174909">
    <property type="component" value="Unassembled WGS sequence"/>
</dbReference>
<comment type="caution">
    <text evidence="3">The sequence shown here is derived from an EMBL/GenBank/DDBJ whole genome shotgun (WGS) entry which is preliminary data.</text>
</comment>
<gene>
    <name evidence="3" type="ORF">GBAR_LOCUS4255</name>
</gene>
<evidence type="ECO:0000259" key="1">
    <source>
        <dbReference type="Pfam" id="PF02036"/>
    </source>
</evidence>
<dbReference type="InterPro" id="IPR017517">
    <property type="entry name" value="Maleyloyr_isom"/>
</dbReference>
<dbReference type="InterPro" id="IPR024344">
    <property type="entry name" value="MDMPI_metal-binding"/>
</dbReference>
<dbReference type="SUPFAM" id="SSF109854">
    <property type="entry name" value="DinB/YfiT-like putative metalloenzymes"/>
    <property type="match status" value="1"/>
</dbReference>
<dbReference type="GO" id="GO:0046872">
    <property type="term" value="F:metal ion binding"/>
    <property type="evidence" value="ECO:0007669"/>
    <property type="project" value="InterPro"/>
</dbReference>
<dbReference type="InterPro" id="IPR003033">
    <property type="entry name" value="SCP2_sterol-bd_dom"/>
</dbReference>
<sequence length="269" mass="29158">MSQQMVDLMETVWKSIDGLCGALTQEQWSLPTECPGWSVQDQVSHLVGSECRILGRPAPAHEPSDTSHVRNEVGQGNEVLVDYRRQFSGADVLAEFREITAERLGVLRGMSEADFAVETPNPLGSGPYTDLLAVRIYDAWVHEQDMRRTLGIPGHLSGAVAEHAYGRTQAAMPFVVGRKVKPDDDTTVVFEITGDAGGTIVLNMDGGRANRMDPAPNSPTVRLTMGLEPFNALGTGRWSAEHALGNGSVAIDGDRALGERIVAEMNFMI</sequence>
<accession>A0AA35R7X6</accession>
<dbReference type="Pfam" id="PF11716">
    <property type="entry name" value="MDMPI_N"/>
    <property type="match status" value="1"/>
</dbReference>
<keyword evidence="4" id="KW-1185">Reference proteome</keyword>
<evidence type="ECO:0000259" key="2">
    <source>
        <dbReference type="Pfam" id="PF11716"/>
    </source>
</evidence>
<evidence type="ECO:0000313" key="3">
    <source>
        <dbReference type="EMBL" id="CAI8005466.1"/>
    </source>
</evidence>
<proteinExistence type="predicted"/>
<dbReference type="AlphaFoldDB" id="A0AA35R7X6"/>
<feature type="domain" description="Mycothiol-dependent maleylpyruvate isomerase metal-binding" evidence="2">
    <location>
        <begin position="11"/>
        <end position="146"/>
    </location>
</feature>
<dbReference type="Gene3D" id="1.20.120.450">
    <property type="entry name" value="dinb family like domain"/>
    <property type="match status" value="1"/>
</dbReference>
<organism evidence="3 4">
    <name type="scientific">Geodia barretti</name>
    <name type="common">Barrett's horny sponge</name>
    <dbReference type="NCBI Taxonomy" id="519541"/>
    <lineage>
        <taxon>Eukaryota</taxon>
        <taxon>Metazoa</taxon>
        <taxon>Porifera</taxon>
        <taxon>Demospongiae</taxon>
        <taxon>Heteroscleromorpha</taxon>
        <taxon>Tetractinellida</taxon>
        <taxon>Astrophorina</taxon>
        <taxon>Geodiidae</taxon>
        <taxon>Geodia</taxon>
    </lineage>
</organism>
<feature type="domain" description="SCP2" evidence="1">
    <location>
        <begin position="185"/>
        <end position="261"/>
    </location>
</feature>
<dbReference type="EMBL" id="CASHTH010000611">
    <property type="protein sequence ID" value="CAI8005466.1"/>
    <property type="molecule type" value="Genomic_DNA"/>
</dbReference>
<dbReference type="SUPFAM" id="SSF55718">
    <property type="entry name" value="SCP-like"/>
    <property type="match status" value="1"/>
</dbReference>
<dbReference type="Pfam" id="PF02036">
    <property type="entry name" value="SCP2"/>
    <property type="match status" value="1"/>
</dbReference>
<evidence type="ECO:0000313" key="4">
    <source>
        <dbReference type="Proteomes" id="UP001174909"/>
    </source>
</evidence>